<dbReference type="InterPro" id="IPR018328">
    <property type="entry name" value="Rad4_beta-hairpin_dom3"/>
</dbReference>
<dbReference type="InterPro" id="IPR018325">
    <property type="entry name" value="Rad4/PNGase_transGLS-fold"/>
</dbReference>
<comment type="subcellular location">
    <subcellularLocation>
        <location evidence="1">Nucleus</location>
    </subcellularLocation>
</comment>
<dbReference type="GO" id="GO:0000111">
    <property type="term" value="C:nucleotide-excision repair factor 2 complex"/>
    <property type="evidence" value="ECO:0007669"/>
    <property type="project" value="TreeGrafter"/>
</dbReference>
<dbReference type="Gene3D" id="3.90.260.10">
    <property type="entry name" value="Transglutaminase-like"/>
    <property type="match status" value="1"/>
</dbReference>
<evidence type="ECO:0000313" key="12">
    <source>
        <dbReference type="Proteomes" id="UP000186303"/>
    </source>
</evidence>
<feature type="domain" description="Rad4 beta-hairpin" evidence="9">
    <location>
        <begin position="513"/>
        <end position="576"/>
    </location>
</feature>
<dbReference type="Pfam" id="PF10403">
    <property type="entry name" value="BHD_1"/>
    <property type="match status" value="1"/>
</dbReference>
<dbReference type="SUPFAM" id="SSF54001">
    <property type="entry name" value="Cysteine proteinases"/>
    <property type="match status" value="1"/>
</dbReference>
<dbReference type="GO" id="GO:0003684">
    <property type="term" value="F:damaged DNA binding"/>
    <property type="evidence" value="ECO:0007669"/>
    <property type="project" value="InterPro"/>
</dbReference>
<dbReference type="EMBL" id="LT671828">
    <property type="protein sequence ID" value="SHO80033.1"/>
    <property type="molecule type" value="Genomic_DNA"/>
</dbReference>
<accession>A0A1M8ACE4</accession>
<dbReference type="InterPro" id="IPR018326">
    <property type="entry name" value="Rad4_beta-hairpin_dom1"/>
</dbReference>
<dbReference type="GO" id="GO:0071942">
    <property type="term" value="C:XPC complex"/>
    <property type="evidence" value="ECO:0007669"/>
    <property type="project" value="TreeGrafter"/>
</dbReference>
<feature type="coiled-coil region" evidence="6">
    <location>
        <begin position="653"/>
        <end position="680"/>
    </location>
</feature>
<comment type="similarity">
    <text evidence="2">Belongs to the XPC family.</text>
</comment>
<evidence type="ECO:0000259" key="8">
    <source>
        <dbReference type="SMART" id="SM01030"/>
    </source>
</evidence>
<proteinExistence type="inferred from homology"/>
<dbReference type="AlphaFoldDB" id="A0A1M8ACE4"/>
<dbReference type="Gene3D" id="3.30.60.290">
    <property type="entry name" value="Rad4, beta-hairpin domain BHD2"/>
    <property type="match status" value="1"/>
</dbReference>
<dbReference type="SMART" id="SM01031">
    <property type="entry name" value="BHD_2"/>
    <property type="match status" value="1"/>
</dbReference>
<dbReference type="GO" id="GO:0006298">
    <property type="term" value="P:mismatch repair"/>
    <property type="evidence" value="ECO:0007669"/>
    <property type="project" value="TreeGrafter"/>
</dbReference>
<dbReference type="Gene3D" id="3.30.70.2460">
    <property type="entry name" value="Rad4, beta-hairpin domain BHD3"/>
    <property type="match status" value="1"/>
</dbReference>
<keyword evidence="6" id="KW-0175">Coiled coil</keyword>
<evidence type="ECO:0000256" key="5">
    <source>
        <dbReference type="ARBA" id="ARBA00023242"/>
    </source>
</evidence>
<evidence type="ECO:0000256" key="4">
    <source>
        <dbReference type="ARBA" id="ARBA00023204"/>
    </source>
</evidence>
<evidence type="ECO:0000259" key="10">
    <source>
        <dbReference type="SMART" id="SM01032"/>
    </source>
</evidence>
<dbReference type="GO" id="GO:0006289">
    <property type="term" value="P:nucleotide-excision repair"/>
    <property type="evidence" value="ECO:0007669"/>
    <property type="project" value="InterPro"/>
</dbReference>
<dbReference type="InterPro" id="IPR018327">
    <property type="entry name" value="BHD_2"/>
</dbReference>
<feature type="region of interest" description="Disordered" evidence="7">
    <location>
        <begin position="1"/>
        <end position="109"/>
    </location>
</feature>
<dbReference type="InterPro" id="IPR036985">
    <property type="entry name" value="Transglutaminase-like_sf"/>
</dbReference>
<dbReference type="Pfam" id="PF10405">
    <property type="entry name" value="BHD_3"/>
    <property type="match status" value="1"/>
</dbReference>
<dbReference type="GO" id="GO:0003697">
    <property type="term" value="F:single-stranded DNA binding"/>
    <property type="evidence" value="ECO:0007669"/>
    <property type="project" value="TreeGrafter"/>
</dbReference>
<dbReference type="SMART" id="SM01030">
    <property type="entry name" value="BHD_1"/>
    <property type="match status" value="1"/>
</dbReference>
<organism evidence="11 12">
    <name type="scientific">Malassezia sympodialis (strain ATCC 42132)</name>
    <name type="common">Atopic eczema-associated yeast</name>
    <dbReference type="NCBI Taxonomy" id="1230383"/>
    <lineage>
        <taxon>Eukaryota</taxon>
        <taxon>Fungi</taxon>
        <taxon>Dikarya</taxon>
        <taxon>Basidiomycota</taxon>
        <taxon>Ustilaginomycotina</taxon>
        <taxon>Malasseziomycetes</taxon>
        <taxon>Malasseziales</taxon>
        <taxon>Malasseziaceae</taxon>
        <taxon>Malassezia</taxon>
    </lineage>
</organism>
<keyword evidence="3" id="KW-0227">DNA damage</keyword>
<dbReference type="InterPro" id="IPR004583">
    <property type="entry name" value="DNA_repair_Rad4"/>
</dbReference>
<evidence type="ECO:0000256" key="6">
    <source>
        <dbReference type="SAM" id="Coils"/>
    </source>
</evidence>
<dbReference type="Gene3D" id="2.20.20.110">
    <property type="entry name" value="Rad4, beta-hairpin domain BHD1"/>
    <property type="match status" value="1"/>
</dbReference>
<dbReference type="PANTHER" id="PTHR12135:SF0">
    <property type="entry name" value="DNA REPAIR PROTEIN COMPLEMENTING XP-C CELLS"/>
    <property type="match status" value="1"/>
</dbReference>
<dbReference type="STRING" id="1230383.A0A1M8ACE4"/>
<name>A0A1M8ACE4_MALS4</name>
<protein>
    <submittedName>
        <fullName evidence="11">Similar to S.cerevisiae protein RAD4 (Protein that recognizes and binds damaged DNA (With Rad23p) during NER)</fullName>
    </submittedName>
</protein>
<dbReference type="GO" id="GO:0005737">
    <property type="term" value="C:cytoplasm"/>
    <property type="evidence" value="ECO:0007669"/>
    <property type="project" value="TreeGrafter"/>
</dbReference>
<keyword evidence="4" id="KW-0234">DNA repair</keyword>
<dbReference type="Proteomes" id="UP000186303">
    <property type="component" value="Chromosome 8"/>
</dbReference>
<dbReference type="PANTHER" id="PTHR12135">
    <property type="entry name" value="DNA REPAIR PROTEIN XP-C / RAD4"/>
    <property type="match status" value="1"/>
</dbReference>
<evidence type="ECO:0000256" key="1">
    <source>
        <dbReference type="ARBA" id="ARBA00004123"/>
    </source>
</evidence>
<feature type="compositionally biased region" description="Polar residues" evidence="7">
    <location>
        <begin position="1"/>
        <end position="12"/>
    </location>
</feature>
<feature type="region of interest" description="Disordered" evidence="7">
    <location>
        <begin position="698"/>
        <end position="821"/>
    </location>
</feature>
<dbReference type="OMA" id="IPEWLMS"/>
<evidence type="ECO:0000256" key="3">
    <source>
        <dbReference type="ARBA" id="ARBA00022763"/>
    </source>
</evidence>
<dbReference type="Pfam" id="PF10404">
    <property type="entry name" value="BHD_2"/>
    <property type="match status" value="1"/>
</dbReference>
<evidence type="ECO:0000256" key="2">
    <source>
        <dbReference type="ARBA" id="ARBA00009525"/>
    </source>
</evidence>
<keyword evidence="12" id="KW-1185">Reference proteome</keyword>
<dbReference type="InterPro" id="IPR038765">
    <property type="entry name" value="Papain-like_cys_pep_sf"/>
</dbReference>
<feature type="compositionally biased region" description="Low complexity" evidence="7">
    <location>
        <begin position="32"/>
        <end position="43"/>
    </location>
</feature>
<dbReference type="OrthoDB" id="300780at2759"/>
<dbReference type="Pfam" id="PF03835">
    <property type="entry name" value="Rad4"/>
    <property type="match status" value="1"/>
</dbReference>
<dbReference type="SMART" id="SM01032">
    <property type="entry name" value="BHD_3"/>
    <property type="match status" value="1"/>
</dbReference>
<feature type="domain" description="Rad4 beta-hairpin" evidence="8">
    <location>
        <begin position="461"/>
        <end position="511"/>
    </location>
</feature>
<dbReference type="VEuPathDB" id="FungiDB:MSYG_4388"/>
<evidence type="ECO:0000256" key="7">
    <source>
        <dbReference type="SAM" id="MobiDB-lite"/>
    </source>
</evidence>
<evidence type="ECO:0000259" key="9">
    <source>
        <dbReference type="SMART" id="SM01031"/>
    </source>
</evidence>
<keyword evidence="5" id="KW-0539">Nucleus</keyword>
<feature type="region of interest" description="Disordered" evidence="7">
    <location>
        <begin position="317"/>
        <end position="344"/>
    </location>
</feature>
<gene>
    <name evidence="11" type="ORF">MSYG_4388</name>
</gene>
<reference evidence="12" key="1">
    <citation type="journal article" date="2017" name="Nucleic Acids Res.">
        <title>Proteogenomics produces comprehensive and highly accurate protein-coding gene annotation in a complete genome assembly of Malassezia sympodialis.</title>
        <authorList>
            <person name="Zhu Y."/>
            <person name="Engstroem P.G."/>
            <person name="Tellgren-Roth C."/>
            <person name="Baudo C.D."/>
            <person name="Kennell J.C."/>
            <person name="Sun S."/>
            <person name="Billmyre R.B."/>
            <person name="Schroeder M.S."/>
            <person name="Andersson A."/>
            <person name="Holm T."/>
            <person name="Sigurgeirsson B."/>
            <person name="Wu G."/>
            <person name="Sankaranarayanan S.R."/>
            <person name="Siddharthan R."/>
            <person name="Sanyal K."/>
            <person name="Lundeberg J."/>
            <person name="Nystedt B."/>
            <person name="Boekhout T."/>
            <person name="Dawson T.L. Jr."/>
            <person name="Heitman J."/>
            <person name="Scheynius A."/>
            <person name="Lehtioe J."/>
        </authorList>
    </citation>
    <scope>NUCLEOTIDE SEQUENCE [LARGE SCALE GENOMIC DNA]</scope>
    <source>
        <strain evidence="12">ATCC 42132</strain>
    </source>
</reference>
<sequence>MAPTPLDSSRAQPASVDLTQSDSDADWDDVPLDLAAPPAAPSDEGSDMDDVDVSGAHNAYADLYDAVPDQNEPAPQDSSPAPPLQITLAQPPSKAKRSSTVTTTPRDRKNRLLVHQVHTLAILAAARVRNRWCNDQTLRDTLQDMVPSLLLHKLQAIHPRLEPARRERVRMFESFMTELVSWWHAHFHVHARMAAAAAWRQPSQDLWQPAPAPAHTWIDGWYVETPLEREQRHKREARSKSRAQEISIFPTGEQASVPTYLRLLPPPEAAASPKQLCAAARRRLGSRETKSILFCALCRSLGIPSRLVVSVQVVPSAASKGPLRPPPRAGSPSDGEDEMYIEPVDDKTPPTVWVEVYSRPYQHWITVDPVRGFVKPTGVRHMEPLPSQRQNKLLYIAAFEEDGYARDVTARYTRTLLTRVARLRPSVRGRPWWASVAQALHRPQKLDRDAMEDVELEDQTRREPMPTSVGAFKDHPVYVLQRHLLRDQVVHPPHRVGTFQGEPVYLRANVIKLLSARQWYNLGRVVKTNEVPLKWARQRLYTTMSKRLEEQARASSGDEAMEALFAQFQTELYVPPAVCNGYVPRNAFGNVDLFVPSMLPAGGTHIRHPLAARAAKQLGVSYADAVVGFEFRRFRSLPKMAGVVIPTESAELVQAAVAEMEETEARNEAAKAQRRALKNWSRLLTALVVSRRIQDEYGAAPSNPASATDDGAPSPTNETRQLSAPDPTLAPVAGAVSEGSAPPSEPTENRARVSGPIVSLEEMVAAEARGTSPSPVHDTPAAAPAAAPKRRRIVIRRSAPSPRRSARHASRVRPSYDESDE</sequence>
<dbReference type="InterPro" id="IPR042488">
    <property type="entry name" value="Rad4_BHD3_sf"/>
</dbReference>
<evidence type="ECO:0000313" key="11">
    <source>
        <dbReference type="EMBL" id="SHO80033.1"/>
    </source>
</evidence>
<feature type="domain" description="Rad4 beta-hairpin" evidence="10">
    <location>
        <begin position="583"/>
        <end position="657"/>
    </location>
</feature>